<feature type="compositionally biased region" description="Acidic residues" evidence="1">
    <location>
        <begin position="16"/>
        <end position="35"/>
    </location>
</feature>
<keyword evidence="3" id="KW-1185">Reference proteome</keyword>
<protein>
    <submittedName>
        <fullName evidence="2">Uncharacterized protein</fullName>
    </submittedName>
</protein>
<dbReference type="EMBL" id="BLXT01001496">
    <property type="protein sequence ID" value="GFN86107.1"/>
    <property type="molecule type" value="Genomic_DNA"/>
</dbReference>
<organism evidence="2 3">
    <name type="scientific">Plakobranchus ocellatus</name>
    <dbReference type="NCBI Taxonomy" id="259542"/>
    <lineage>
        <taxon>Eukaryota</taxon>
        <taxon>Metazoa</taxon>
        <taxon>Spiralia</taxon>
        <taxon>Lophotrochozoa</taxon>
        <taxon>Mollusca</taxon>
        <taxon>Gastropoda</taxon>
        <taxon>Heterobranchia</taxon>
        <taxon>Euthyneura</taxon>
        <taxon>Panpulmonata</taxon>
        <taxon>Sacoglossa</taxon>
        <taxon>Placobranchoidea</taxon>
        <taxon>Plakobranchidae</taxon>
        <taxon>Plakobranchus</taxon>
    </lineage>
</organism>
<reference evidence="2 3" key="1">
    <citation type="journal article" date="2021" name="Elife">
        <title>Chloroplast acquisition without the gene transfer in kleptoplastic sea slugs, Plakobranchus ocellatus.</title>
        <authorList>
            <person name="Maeda T."/>
            <person name="Takahashi S."/>
            <person name="Yoshida T."/>
            <person name="Shimamura S."/>
            <person name="Takaki Y."/>
            <person name="Nagai Y."/>
            <person name="Toyoda A."/>
            <person name="Suzuki Y."/>
            <person name="Arimoto A."/>
            <person name="Ishii H."/>
            <person name="Satoh N."/>
            <person name="Nishiyama T."/>
            <person name="Hasebe M."/>
            <person name="Maruyama T."/>
            <person name="Minagawa J."/>
            <person name="Obokata J."/>
            <person name="Shigenobu S."/>
        </authorList>
    </citation>
    <scope>NUCLEOTIDE SEQUENCE [LARGE SCALE GENOMIC DNA]</scope>
</reference>
<accession>A0AAV3YV50</accession>
<feature type="region of interest" description="Disordered" evidence="1">
    <location>
        <begin position="15"/>
        <end position="50"/>
    </location>
</feature>
<dbReference type="Proteomes" id="UP000735302">
    <property type="component" value="Unassembled WGS sequence"/>
</dbReference>
<gene>
    <name evidence="2" type="ORF">PoB_001261300</name>
</gene>
<sequence>MQGATSDYCLVLVDNDSVDDDDDDDDDDDNYDDDGNGYPLPPNNPLQSVASQKQAWLPYLEAEIANR</sequence>
<dbReference type="AlphaFoldDB" id="A0AAV3YV50"/>
<comment type="caution">
    <text evidence="2">The sequence shown here is derived from an EMBL/GenBank/DDBJ whole genome shotgun (WGS) entry which is preliminary data.</text>
</comment>
<evidence type="ECO:0000256" key="1">
    <source>
        <dbReference type="SAM" id="MobiDB-lite"/>
    </source>
</evidence>
<evidence type="ECO:0000313" key="2">
    <source>
        <dbReference type="EMBL" id="GFN86107.1"/>
    </source>
</evidence>
<name>A0AAV3YV50_9GAST</name>
<proteinExistence type="predicted"/>
<evidence type="ECO:0000313" key="3">
    <source>
        <dbReference type="Proteomes" id="UP000735302"/>
    </source>
</evidence>